<evidence type="ECO:0000313" key="2">
    <source>
        <dbReference type="Proteomes" id="UP000005546"/>
    </source>
</evidence>
<keyword evidence="2" id="KW-1185">Reference proteome</keyword>
<protein>
    <submittedName>
        <fullName evidence="1">Uncharacterized protein</fullName>
    </submittedName>
</protein>
<comment type="caution">
    <text evidence="1">The sequence shown here is derived from an EMBL/GenBank/DDBJ whole genome shotgun (WGS) entry which is preliminary data.</text>
</comment>
<dbReference type="HOGENOM" id="CLU_3028175_0_0_10"/>
<sequence>MFFQVRILVVQHEAFLISGKAFFVRGGWFRGDVKMVFFSLTGIFQKSSFIFQVLS</sequence>
<gene>
    <name evidence="1" type="ORF">HMPREF9442_03182</name>
</gene>
<evidence type="ECO:0000313" key="1">
    <source>
        <dbReference type="EMBL" id="EGG50436.1"/>
    </source>
</evidence>
<name>F3QY89_9BACT</name>
<reference evidence="1 2" key="1">
    <citation type="submission" date="2011-02" db="EMBL/GenBank/DDBJ databases">
        <authorList>
            <person name="Weinstock G."/>
            <person name="Sodergren E."/>
            <person name="Clifton S."/>
            <person name="Fulton L."/>
            <person name="Fulton B."/>
            <person name="Courtney L."/>
            <person name="Fronick C."/>
            <person name="Harrison M."/>
            <person name="Strong C."/>
            <person name="Farmer C."/>
            <person name="Delahaunty K."/>
            <person name="Markovic C."/>
            <person name="Hall O."/>
            <person name="Minx P."/>
            <person name="Tomlinson C."/>
            <person name="Mitreva M."/>
            <person name="Hou S."/>
            <person name="Chen J."/>
            <person name="Wollam A."/>
            <person name="Pepin K.H."/>
            <person name="Johnson M."/>
            <person name="Bhonagiri V."/>
            <person name="Zhang X."/>
            <person name="Suruliraj S."/>
            <person name="Warren W."/>
            <person name="Chinwalla A."/>
            <person name="Mardis E.R."/>
            <person name="Wilson R.K."/>
        </authorList>
    </citation>
    <scope>NUCLEOTIDE SEQUENCE [LARGE SCALE GENOMIC DNA]</scope>
    <source>
        <strain evidence="1 2">YIT 11841</strain>
    </source>
</reference>
<proteinExistence type="predicted"/>
<dbReference type="EMBL" id="AFBR01000093">
    <property type="protein sequence ID" value="EGG50436.1"/>
    <property type="molecule type" value="Genomic_DNA"/>
</dbReference>
<dbReference type="STRING" id="762982.HMPREF9442_03182"/>
<dbReference type="Proteomes" id="UP000005546">
    <property type="component" value="Unassembled WGS sequence"/>
</dbReference>
<organism evidence="1 2">
    <name type="scientific">Paraprevotella xylaniphila YIT 11841</name>
    <dbReference type="NCBI Taxonomy" id="762982"/>
    <lineage>
        <taxon>Bacteria</taxon>
        <taxon>Pseudomonadati</taxon>
        <taxon>Bacteroidota</taxon>
        <taxon>Bacteroidia</taxon>
        <taxon>Bacteroidales</taxon>
        <taxon>Prevotellaceae</taxon>
        <taxon>Paraprevotella</taxon>
    </lineage>
</organism>
<accession>F3QY89</accession>
<dbReference type="AlphaFoldDB" id="F3QY89"/>